<dbReference type="OrthoDB" id="5822246at2759"/>
<name>A0A183D1Q0_9BILA</name>
<proteinExistence type="predicted"/>
<dbReference type="EMBL" id="UYRT01004113">
    <property type="protein sequence ID" value="VDK35617.1"/>
    <property type="molecule type" value="Genomic_DNA"/>
</dbReference>
<evidence type="ECO:0000256" key="1">
    <source>
        <dbReference type="SAM" id="MobiDB-lite"/>
    </source>
</evidence>
<feature type="region of interest" description="Disordered" evidence="1">
    <location>
        <begin position="58"/>
        <end position="137"/>
    </location>
</feature>
<dbReference type="AlphaFoldDB" id="A0A183D1Q0"/>
<evidence type="ECO:0000313" key="3">
    <source>
        <dbReference type="Proteomes" id="UP000271098"/>
    </source>
</evidence>
<sequence length="208" mass="23937">MCMQRKVNPVTQLKNIDLFRNFDSLGKKRPRHTRHLDKRNYAYAYQFLDDDDGDLRTQWAAEAPNTADWGEEQQQAENPTWEAERETAAPETEQTSRWSSSPDSYWGISTPRYSEASSPVHDSYKQEPEKSETEEEPYWFTTTPTTTATTVPIEVPQELDKAAPVATEVPIWRRIFATTTPAPVQPLALPLRSCPHRFDAVTRGELFF</sequence>
<feature type="compositionally biased region" description="Basic and acidic residues" evidence="1">
    <location>
        <begin position="122"/>
        <end position="131"/>
    </location>
</feature>
<gene>
    <name evidence="2" type="ORF">GPUH_LOCUS2643</name>
</gene>
<dbReference type="WBParaSite" id="GPUH_0000264601-mRNA-1">
    <property type="protein sequence ID" value="GPUH_0000264601-mRNA-1"/>
    <property type="gene ID" value="GPUH_0000264601"/>
</dbReference>
<dbReference type="Proteomes" id="UP000271098">
    <property type="component" value="Unassembled WGS sequence"/>
</dbReference>
<accession>A0A183D1Q0</accession>
<organism evidence="4">
    <name type="scientific">Gongylonema pulchrum</name>
    <dbReference type="NCBI Taxonomy" id="637853"/>
    <lineage>
        <taxon>Eukaryota</taxon>
        <taxon>Metazoa</taxon>
        <taxon>Ecdysozoa</taxon>
        <taxon>Nematoda</taxon>
        <taxon>Chromadorea</taxon>
        <taxon>Rhabditida</taxon>
        <taxon>Spirurina</taxon>
        <taxon>Spiruromorpha</taxon>
        <taxon>Spiruroidea</taxon>
        <taxon>Gongylonematidae</taxon>
        <taxon>Gongylonema</taxon>
    </lineage>
</organism>
<reference evidence="2 3" key="2">
    <citation type="submission" date="2018-11" db="EMBL/GenBank/DDBJ databases">
        <authorList>
            <consortium name="Pathogen Informatics"/>
        </authorList>
    </citation>
    <scope>NUCLEOTIDE SEQUENCE [LARGE SCALE GENOMIC DNA]</scope>
</reference>
<reference evidence="4" key="1">
    <citation type="submission" date="2016-06" db="UniProtKB">
        <authorList>
            <consortium name="WormBaseParasite"/>
        </authorList>
    </citation>
    <scope>IDENTIFICATION</scope>
</reference>
<evidence type="ECO:0000313" key="4">
    <source>
        <dbReference type="WBParaSite" id="GPUH_0000264601-mRNA-1"/>
    </source>
</evidence>
<protein>
    <submittedName>
        <fullName evidence="2 4">Uncharacterized protein</fullName>
    </submittedName>
</protein>
<keyword evidence="3" id="KW-1185">Reference proteome</keyword>
<evidence type="ECO:0000313" key="2">
    <source>
        <dbReference type="EMBL" id="VDK35617.1"/>
    </source>
</evidence>